<feature type="compositionally biased region" description="Polar residues" evidence="1">
    <location>
        <begin position="25"/>
        <end position="45"/>
    </location>
</feature>
<dbReference type="EMBL" id="KK914220">
    <property type="protein sequence ID" value="KDP46075.1"/>
    <property type="molecule type" value="Genomic_DNA"/>
</dbReference>
<evidence type="ECO:0000313" key="2">
    <source>
        <dbReference type="EMBL" id="KDP46075.1"/>
    </source>
</evidence>
<gene>
    <name evidence="2" type="ORF">JCGZ_06586</name>
</gene>
<sequence length="83" mass="8821">MPVPDSGSPGRETRPSKGGHITVSGIGTVSSNRSRTVTGIGPNQNRNRRFSVPVLMEPQLVVPKNRSKPDGTAGSNQSKNQRV</sequence>
<name>A0A067LMM7_JATCU</name>
<dbReference type="AlphaFoldDB" id="A0A067LMM7"/>
<keyword evidence="3" id="KW-1185">Reference proteome</keyword>
<evidence type="ECO:0000313" key="3">
    <source>
        <dbReference type="Proteomes" id="UP000027138"/>
    </source>
</evidence>
<feature type="region of interest" description="Disordered" evidence="1">
    <location>
        <begin position="1"/>
        <end position="83"/>
    </location>
</feature>
<evidence type="ECO:0000256" key="1">
    <source>
        <dbReference type="SAM" id="MobiDB-lite"/>
    </source>
</evidence>
<dbReference type="Proteomes" id="UP000027138">
    <property type="component" value="Unassembled WGS sequence"/>
</dbReference>
<protein>
    <submittedName>
        <fullName evidence="2">Uncharacterized protein</fullName>
    </submittedName>
</protein>
<accession>A0A067LMM7</accession>
<feature type="compositionally biased region" description="Polar residues" evidence="1">
    <location>
        <begin position="73"/>
        <end position="83"/>
    </location>
</feature>
<proteinExistence type="predicted"/>
<organism evidence="2 3">
    <name type="scientific">Jatropha curcas</name>
    <name type="common">Barbados nut</name>
    <dbReference type="NCBI Taxonomy" id="180498"/>
    <lineage>
        <taxon>Eukaryota</taxon>
        <taxon>Viridiplantae</taxon>
        <taxon>Streptophyta</taxon>
        <taxon>Embryophyta</taxon>
        <taxon>Tracheophyta</taxon>
        <taxon>Spermatophyta</taxon>
        <taxon>Magnoliopsida</taxon>
        <taxon>eudicotyledons</taxon>
        <taxon>Gunneridae</taxon>
        <taxon>Pentapetalae</taxon>
        <taxon>rosids</taxon>
        <taxon>fabids</taxon>
        <taxon>Malpighiales</taxon>
        <taxon>Euphorbiaceae</taxon>
        <taxon>Crotonoideae</taxon>
        <taxon>Jatropheae</taxon>
        <taxon>Jatropha</taxon>
    </lineage>
</organism>
<reference evidence="2 3" key="1">
    <citation type="journal article" date="2014" name="PLoS ONE">
        <title>Global Analysis of Gene Expression Profiles in Physic Nut (Jatropha curcas L.) Seedlings Exposed to Salt Stress.</title>
        <authorList>
            <person name="Zhang L."/>
            <person name="Zhang C."/>
            <person name="Wu P."/>
            <person name="Chen Y."/>
            <person name="Li M."/>
            <person name="Jiang H."/>
            <person name="Wu G."/>
        </authorList>
    </citation>
    <scope>NUCLEOTIDE SEQUENCE [LARGE SCALE GENOMIC DNA]</scope>
    <source>
        <strain evidence="3">cv. GZQX0401</strain>
        <tissue evidence="2">Young leaves</tissue>
    </source>
</reference>